<evidence type="ECO:0000313" key="2">
    <source>
        <dbReference type="EMBL" id="KAF8698003.1"/>
    </source>
</evidence>
<dbReference type="Proteomes" id="UP000636709">
    <property type="component" value="Unassembled WGS sequence"/>
</dbReference>
<protein>
    <submittedName>
        <fullName evidence="2">Uncharacterized protein</fullName>
    </submittedName>
</protein>
<feature type="region of interest" description="Disordered" evidence="1">
    <location>
        <begin position="69"/>
        <end position="96"/>
    </location>
</feature>
<feature type="compositionally biased region" description="Polar residues" evidence="1">
    <location>
        <begin position="69"/>
        <end position="78"/>
    </location>
</feature>
<evidence type="ECO:0000313" key="3">
    <source>
        <dbReference type="Proteomes" id="UP000636709"/>
    </source>
</evidence>
<keyword evidence="3" id="KW-1185">Reference proteome</keyword>
<name>A0A835BN77_9POAL</name>
<reference evidence="2" key="1">
    <citation type="submission" date="2020-07" db="EMBL/GenBank/DDBJ databases">
        <title>Genome sequence and genetic diversity analysis of an under-domesticated orphan crop, white fonio (Digitaria exilis).</title>
        <authorList>
            <person name="Bennetzen J.L."/>
            <person name="Chen S."/>
            <person name="Ma X."/>
            <person name="Wang X."/>
            <person name="Yssel A.E.J."/>
            <person name="Chaluvadi S.R."/>
            <person name="Johnson M."/>
            <person name="Gangashetty P."/>
            <person name="Hamidou F."/>
            <person name="Sanogo M.D."/>
            <person name="Zwaenepoel A."/>
            <person name="Wallace J."/>
            <person name="Van De Peer Y."/>
            <person name="Van Deynze A."/>
        </authorList>
    </citation>
    <scope>NUCLEOTIDE SEQUENCE</scope>
    <source>
        <tissue evidence="2">Leaves</tissue>
    </source>
</reference>
<dbReference type="OrthoDB" id="2735536at2759"/>
<sequence>MLVLTVADVIVVRTGTATRRRWRRRRHGRRRAALGSDMVVVVRSVVVVVGPALQPTVNVSQRHVLKYLESSTGQSRRSPTPCRGTSTSATPPTRTSAGRYICCDAVLHREDVVGTLRRFFPE</sequence>
<evidence type="ECO:0000256" key="1">
    <source>
        <dbReference type="SAM" id="MobiDB-lite"/>
    </source>
</evidence>
<proteinExistence type="predicted"/>
<accession>A0A835BN77</accession>
<dbReference type="EMBL" id="JACEFO010001866">
    <property type="protein sequence ID" value="KAF8698003.1"/>
    <property type="molecule type" value="Genomic_DNA"/>
</dbReference>
<dbReference type="AlphaFoldDB" id="A0A835BN77"/>
<gene>
    <name evidence="2" type="ORF">HU200_035508</name>
</gene>
<feature type="compositionally biased region" description="Low complexity" evidence="1">
    <location>
        <begin position="83"/>
        <end position="96"/>
    </location>
</feature>
<comment type="caution">
    <text evidence="2">The sequence shown here is derived from an EMBL/GenBank/DDBJ whole genome shotgun (WGS) entry which is preliminary data.</text>
</comment>
<organism evidence="2 3">
    <name type="scientific">Digitaria exilis</name>
    <dbReference type="NCBI Taxonomy" id="1010633"/>
    <lineage>
        <taxon>Eukaryota</taxon>
        <taxon>Viridiplantae</taxon>
        <taxon>Streptophyta</taxon>
        <taxon>Embryophyta</taxon>
        <taxon>Tracheophyta</taxon>
        <taxon>Spermatophyta</taxon>
        <taxon>Magnoliopsida</taxon>
        <taxon>Liliopsida</taxon>
        <taxon>Poales</taxon>
        <taxon>Poaceae</taxon>
        <taxon>PACMAD clade</taxon>
        <taxon>Panicoideae</taxon>
        <taxon>Panicodae</taxon>
        <taxon>Paniceae</taxon>
        <taxon>Anthephorinae</taxon>
        <taxon>Digitaria</taxon>
    </lineage>
</organism>
<dbReference type="Gene3D" id="3.40.50.720">
    <property type="entry name" value="NAD(P)-binding Rossmann-like Domain"/>
    <property type="match status" value="1"/>
</dbReference>